<dbReference type="EMBL" id="JARKIE010000062">
    <property type="protein sequence ID" value="KAJ7690885.1"/>
    <property type="molecule type" value="Genomic_DNA"/>
</dbReference>
<evidence type="ECO:0000313" key="3">
    <source>
        <dbReference type="Proteomes" id="UP001221757"/>
    </source>
</evidence>
<dbReference type="Proteomes" id="UP001221757">
    <property type="component" value="Unassembled WGS sequence"/>
</dbReference>
<keyword evidence="3" id="KW-1185">Reference proteome</keyword>
<evidence type="ECO:0000313" key="2">
    <source>
        <dbReference type="EMBL" id="KAJ7690885.1"/>
    </source>
</evidence>
<organism evidence="2 3">
    <name type="scientific">Mycena rosella</name>
    <name type="common">Pink bonnet</name>
    <name type="synonym">Agaricus rosellus</name>
    <dbReference type="NCBI Taxonomy" id="1033263"/>
    <lineage>
        <taxon>Eukaryota</taxon>
        <taxon>Fungi</taxon>
        <taxon>Dikarya</taxon>
        <taxon>Basidiomycota</taxon>
        <taxon>Agaricomycotina</taxon>
        <taxon>Agaricomycetes</taxon>
        <taxon>Agaricomycetidae</taxon>
        <taxon>Agaricales</taxon>
        <taxon>Marasmiineae</taxon>
        <taxon>Mycenaceae</taxon>
        <taxon>Mycena</taxon>
    </lineage>
</organism>
<comment type="caution">
    <text evidence="2">The sequence shown here is derived from an EMBL/GenBank/DDBJ whole genome shotgun (WGS) entry which is preliminary data.</text>
</comment>
<name>A0AAD7DGK0_MYCRO</name>
<dbReference type="PANTHER" id="PTHR28031">
    <property type="entry name" value="PROLINE-RICH PROTEIN HUA1"/>
    <property type="match status" value="1"/>
</dbReference>
<sequence>MSQARAQPRTPAWWGTRPPRLHRRCLLYQLPPGPPLPPSPSGPPDDGRPTRKPVPGHPLLRTGSILVWPLHFKCAKCAAGNNTGYKHADPVHPCHRFWECYMHPYASVLVHAHSASASVPTPAHASLSFQRPLPRTYVPLRSPVPHRSTPPPCGNTCVLPGCQYAPPLPTNGTTYPGNAYPPPHAIYLPGDVCLGSAPCWRCAAAVIGRPCDQA</sequence>
<feature type="region of interest" description="Disordered" evidence="1">
    <location>
        <begin position="27"/>
        <end position="58"/>
    </location>
</feature>
<dbReference type="GO" id="GO:0005737">
    <property type="term" value="C:cytoplasm"/>
    <property type="evidence" value="ECO:0007669"/>
    <property type="project" value="TreeGrafter"/>
</dbReference>
<feature type="compositionally biased region" description="Pro residues" evidence="1">
    <location>
        <begin position="31"/>
        <end position="43"/>
    </location>
</feature>
<dbReference type="AlphaFoldDB" id="A0AAD7DGK0"/>
<proteinExistence type="predicted"/>
<dbReference type="PANTHER" id="PTHR28031:SF1">
    <property type="entry name" value="PROLINE-RICH PROTEIN HUA1"/>
    <property type="match status" value="1"/>
</dbReference>
<reference evidence="2" key="1">
    <citation type="submission" date="2023-03" db="EMBL/GenBank/DDBJ databases">
        <title>Massive genome expansion in bonnet fungi (Mycena s.s.) driven by repeated elements and novel gene families across ecological guilds.</title>
        <authorList>
            <consortium name="Lawrence Berkeley National Laboratory"/>
            <person name="Harder C.B."/>
            <person name="Miyauchi S."/>
            <person name="Viragh M."/>
            <person name="Kuo A."/>
            <person name="Thoen E."/>
            <person name="Andreopoulos B."/>
            <person name="Lu D."/>
            <person name="Skrede I."/>
            <person name="Drula E."/>
            <person name="Henrissat B."/>
            <person name="Morin E."/>
            <person name="Kohler A."/>
            <person name="Barry K."/>
            <person name="LaButti K."/>
            <person name="Morin E."/>
            <person name="Salamov A."/>
            <person name="Lipzen A."/>
            <person name="Mereny Z."/>
            <person name="Hegedus B."/>
            <person name="Baldrian P."/>
            <person name="Stursova M."/>
            <person name="Weitz H."/>
            <person name="Taylor A."/>
            <person name="Grigoriev I.V."/>
            <person name="Nagy L.G."/>
            <person name="Martin F."/>
            <person name="Kauserud H."/>
        </authorList>
    </citation>
    <scope>NUCLEOTIDE SEQUENCE</scope>
    <source>
        <strain evidence="2">CBHHK067</strain>
    </source>
</reference>
<protein>
    <submittedName>
        <fullName evidence="2">Uncharacterized protein</fullName>
    </submittedName>
</protein>
<dbReference type="InterPro" id="IPR038910">
    <property type="entry name" value="Hua1-like"/>
</dbReference>
<evidence type="ECO:0000256" key="1">
    <source>
        <dbReference type="SAM" id="MobiDB-lite"/>
    </source>
</evidence>
<accession>A0AAD7DGK0</accession>
<gene>
    <name evidence="2" type="ORF">B0H17DRAFT_935518</name>
</gene>